<dbReference type="SUPFAM" id="SSF51905">
    <property type="entry name" value="FAD/NAD(P)-binding domain"/>
    <property type="match status" value="1"/>
</dbReference>
<evidence type="ECO:0000313" key="8">
    <source>
        <dbReference type="Proteomes" id="UP000054538"/>
    </source>
</evidence>
<proteinExistence type="inferred from homology"/>
<dbReference type="GO" id="GO:0071949">
    <property type="term" value="F:FAD binding"/>
    <property type="evidence" value="ECO:0007669"/>
    <property type="project" value="InterPro"/>
</dbReference>
<evidence type="ECO:0000256" key="5">
    <source>
        <dbReference type="ARBA" id="ARBA00023033"/>
    </source>
</evidence>
<reference evidence="8" key="2">
    <citation type="submission" date="2015-01" db="EMBL/GenBank/DDBJ databases">
        <title>Evolutionary Origins and Diversification of the Mycorrhizal Mutualists.</title>
        <authorList>
            <consortium name="DOE Joint Genome Institute"/>
            <consortium name="Mycorrhizal Genomics Consortium"/>
            <person name="Kohler A."/>
            <person name="Kuo A."/>
            <person name="Nagy L.G."/>
            <person name="Floudas D."/>
            <person name="Copeland A."/>
            <person name="Barry K.W."/>
            <person name="Cichocki N."/>
            <person name="Veneault-Fourrey C."/>
            <person name="LaButti K."/>
            <person name="Lindquist E.A."/>
            <person name="Lipzen A."/>
            <person name="Lundell T."/>
            <person name="Morin E."/>
            <person name="Murat C."/>
            <person name="Riley R."/>
            <person name="Ohm R."/>
            <person name="Sun H."/>
            <person name="Tunlid A."/>
            <person name="Henrissat B."/>
            <person name="Grigoriev I.V."/>
            <person name="Hibbett D.S."/>
            <person name="Martin F."/>
        </authorList>
    </citation>
    <scope>NUCLEOTIDE SEQUENCE [LARGE SCALE GENOMIC DNA]</scope>
    <source>
        <strain evidence="8">Ve08.2h10</strain>
    </source>
</reference>
<comment type="similarity">
    <text evidence="1">Belongs to the paxM FAD-dependent monooxygenase family.</text>
</comment>
<keyword evidence="3" id="KW-0274">FAD</keyword>
<sequence length="467" mass="52553">MYCKQAPLAIDFIIIGAGVTGLATAFRLRQSGHGVTVIDKGTGPSQTGAAHLPPNLTKVLVEWGFGDQLKKYGLPIRASKFLSMDDGHTIGHLEWREDVLQETGADYLVMQDLGEILFKAAKDAGVNFELELTVTSVQSDPDQPYITLSDGRTLVAHVIIGADGPRSIVREAINGPAEETLEGHTVYVASISRNQLRDDPELYELTAYQSDRREYLAWTGENRHALGLTTDEGKTFSISMFVPEVHPDGHPEDDVTLDGVMVARDKLDIPCEPRLQRILDRMPTFLRKRMYHREFAEDWTDEHGRLLLMSEAAYPIWPFCIQSSSMQVEDAGVLTTLFTHLKTQEQVSHLAQAFQEIRQPRAQSIYSKETKAFDTVWVPPGPARDARDQALGVMMAEGHKGWDETKLRWQWDEICEVFGYHAREAAEDWWVMWGILRERSQMVTNGLDYNMSVEVQRHGSIGDTVIA</sequence>
<dbReference type="Gene3D" id="3.50.50.60">
    <property type="entry name" value="FAD/NAD(P)-binding domain"/>
    <property type="match status" value="1"/>
</dbReference>
<name>A0A0D0E9C8_9AGAM</name>
<dbReference type="InterPro" id="IPR002938">
    <property type="entry name" value="FAD-bd"/>
</dbReference>
<evidence type="ECO:0000256" key="2">
    <source>
        <dbReference type="ARBA" id="ARBA00022630"/>
    </source>
</evidence>
<dbReference type="PRINTS" id="PR00420">
    <property type="entry name" value="RNGMNOXGNASE"/>
</dbReference>
<dbReference type="InterPro" id="IPR050493">
    <property type="entry name" value="FAD-dep_Monooxygenase_BioMet"/>
</dbReference>
<dbReference type="EMBL" id="KN825028">
    <property type="protein sequence ID" value="KIK95670.1"/>
    <property type="molecule type" value="Genomic_DNA"/>
</dbReference>
<organism evidence="7 8">
    <name type="scientific">Paxillus rubicundulus Ve08.2h10</name>
    <dbReference type="NCBI Taxonomy" id="930991"/>
    <lineage>
        <taxon>Eukaryota</taxon>
        <taxon>Fungi</taxon>
        <taxon>Dikarya</taxon>
        <taxon>Basidiomycota</taxon>
        <taxon>Agaricomycotina</taxon>
        <taxon>Agaricomycetes</taxon>
        <taxon>Agaricomycetidae</taxon>
        <taxon>Boletales</taxon>
        <taxon>Paxilineae</taxon>
        <taxon>Paxillaceae</taxon>
        <taxon>Paxillus</taxon>
    </lineage>
</organism>
<evidence type="ECO:0000256" key="4">
    <source>
        <dbReference type="ARBA" id="ARBA00023002"/>
    </source>
</evidence>
<evidence type="ECO:0000313" key="7">
    <source>
        <dbReference type="EMBL" id="KIK95670.1"/>
    </source>
</evidence>
<dbReference type="OrthoDB" id="1878542at2759"/>
<evidence type="ECO:0000256" key="3">
    <source>
        <dbReference type="ARBA" id="ARBA00022827"/>
    </source>
</evidence>
<evidence type="ECO:0000259" key="6">
    <source>
        <dbReference type="Pfam" id="PF01494"/>
    </source>
</evidence>
<dbReference type="InParanoid" id="A0A0D0E9C8"/>
<gene>
    <name evidence="7" type="ORF">PAXRUDRAFT_11306</name>
</gene>
<keyword evidence="2" id="KW-0285">Flavoprotein</keyword>
<dbReference type="InterPro" id="IPR036188">
    <property type="entry name" value="FAD/NAD-bd_sf"/>
</dbReference>
<dbReference type="Proteomes" id="UP000054538">
    <property type="component" value="Unassembled WGS sequence"/>
</dbReference>
<keyword evidence="8" id="KW-1185">Reference proteome</keyword>
<dbReference type="GO" id="GO:0004497">
    <property type="term" value="F:monooxygenase activity"/>
    <property type="evidence" value="ECO:0007669"/>
    <property type="project" value="UniProtKB-KW"/>
</dbReference>
<keyword evidence="5" id="KW-0503">Monooxygenase</keyword>
<dbReference type="PANTHER" id="PTHR13789:SF306">
    <property type="entry name" value="HYDROXYLASE, PUTATIVE-RELATED"/>
    <property type="match status" value="1"/>
</dbReference>
<protein>
    <recommendedName>
        <fullName evidence="6">FAD-binding domain-containing protein</fullName>
    </recommendedName>
</protein>
<dbReference type="HOGENOM" id="CLU_009665_19_3_1"/>
<keyword evidence="4" id="KW-0560">Oxidoreductase</keyword>
<reference evidence="7 8" key="1">
    <citation type="submission" date="2014-04" db="EMBL/GenBank/DDBJ databases">
        <authorList>
            <consortium name="DOE Joint Genome Institute"/>
            <person name="Kuo A."/>
            <person name="Kohler A."/>
            <person name="Jargeat P."/>
            <person name="Nagy L.G."/>
            <person name="Floudas D."/>
            <person name="Copeland A."/>
            <person name="Barry K.W."/>
            <person name="Cichocki N."/>
            <person name="Veneault-Fourrey C."/>
            <person name="LaButti K."/>
            <person name="Lindquist E.A."/>
            <person name="Lipzen A."/>
            <person name="Lundell T."/>
            <person name="Morin E."/>
            <person name="Murat C."/>
            <person name="Sun H."/>
            <person name="Tunlid A."/>
            <person name="Henrissat B."/>
            <person name="Grigoriev I.V."/>
            <person name="Hibbett D.S."/>
            <person name="Martin F."/>
            <person name="Nordberg H.P."/>
            <person name="Cantor M.N."/>
            <person name="Hua S.X."/>
        </authorList>
    </citation>
    <scope>NUCLEOTIDE SEQUENCE [LARGE SCALE GENOMIC DNA]</scope>
    <source>
        <strain evidence="7 8">Ve08.2h10</strain>
    </source>
</reference>
<dbReference type="Pfam" id="PF01494">
    <property type="entry name" value="FAD_binding_3"/>
    <property type="match status" value="1"/>
</dbReference>
<dbReference type="AlphaFoldDB" id="A0A0D0E9C8"/>
<dbReference type="PANTHER" id="PTHR13789">
    <property type="entry name" value="MONOOXYGENASE"/>
    <property type="match status" value="1"/>
</dbReference>
<dbReference type="STRING" id="930991.A0A0D0E9C8"/>
<evidence type="ECO:0000256" key="1">
    <source>
        <dbReference type="ARBA" id="ARBA00007992"/>
    </source>
</evidence>
<feature type="domain" description="FAD-binding" evidence="6">
    <location>
        <begin position="11"/>
        <end position="364"/>
    </location>
</feature>
<accession>A0A0D0E9C8</accession>